<dbReference type="AlphaFoldDB" id="A0AAN9A5M4"/>
<dbReference type="Proteomes" id="UP001381693">
    <property type="component" value="Unassembled WGS sequence"/>
</dbReference>
<protein>
    <submittedName>
        <fullName evidence="1">Uncharacterized protein</fullName>
    </submittedName>
</protein>
<accession>A0AAN9A5M4</accession>
<proteinExistence type="predicted"/>
<dbReference type="EMBL" id="JAXCGZ010004690">
    <property type="protein sequence ID" value="KAK7081561.1"/>
    <property type="molecule type" value="Genomic_DNA"/>
</dbReference>
<sequence>MITKNASEKVQKHATKLVTELAERLTSFTFVSDLVGTVVSVWAEVGRWSLTSTELSQFLALFKSKCPPLDMLLRALARVLEGCGREPQCALAYPCPGAPSASISPVLDGSHHSLTESLASFVNIRVPSSPVVEAITRLHDSHCRHGILSCAAISCIVCPIPRTLDWSPYNSGLACTTWLSIRDRSGTENKPRPPSQSSFVMSWGSESAGARCSSFSRGATSSFSVSSELTLNKLHLLSVGTQYLMFSLWLDPSKDFLQVCVTREVEGESAILSQGVVTHVGLSDGEWHHLAFCVPTINVRRGGSLRMAVFVDSINCHAVNLTIPAVGSIKKSTPSYLLLGHTDYCSIE</sequence>
<feature type="non-terminal residue" evidence="1">
    <location>
        <position position="348"/>
    </location>
</feature>
<evidence type="ECO:0000313" key="1">
    <source>
        <dbReference type="EMBL" id="KAK7081561.1"/>
    </source>
</evidence>
<evidence type="ECO:0000313" key="2">
    <source>
        <dbReference type="Proteomes" id="UP001381693"/>
    </source>
</evidence>
<comment type="caution">
    <text evidence="1">The sequence shown here is derived from an EMBL/GenBank/DDBJ whole genome shotgun (WGS) entry which is preliminary data.</text>
</comment>
<reference evidence="1 2" key="1">
    <citation type="submission" date="2023-11" db="EMBL/GenBank/DDBJ databases">
        <title>Halocaridina rubra genome assembly.</title>
        <authorList>
            <person name="Smith C."/>
        </authorList>
    </citation>
    <scope>NUCLEOTIDE SEQUENCE [LARGE SCALE GENOMIC DNA]</scope>
    <source>
        <strain evidence="1">EP-1</strain>
        <tissue evidence="1">Whole</tissue>
    </source>
</reference>
<gene>
    <name evidence="1" type="ORF">SK128_022450</name>
</gene>
<name>A0AAN9A5M4_HALRR</name>
<organism evidence="1 2">
    <name type="scientific">Halocaridina rubra</name>
    <name type="common">Hawaiian red shrimp</name>
    <dbReference type="NCBI Taxonomy" id="373956"/>
    <lineage>
        <taxon>Eukaryota</taxon>
        <taxon>Metazoa</taxon>
        <taxon>Ecdysozoa</taxon>
        <taxon>Arthropoda</taxon>
        <taxon>Crustacea</taxon>
        <taxon>Multicrustacea</taxon>
        <taxon>Malacostraca</taxon>
        <taxon>Eumalacostraca</taxon>
        <taxon>Eucarida</taxon>
        <taxon>Decapoda</taxon>
        <taxon>Pleocyemata</taxon>
        <taxon>Caridea</taxon>
        <taxon>Atyoidea</taxon>
        <taxon>Atyidae</taxon>
        <taxon>Halocaridina</taxon>
    </lineage>
</organism>
<keyword evidence="2" id="KW-1185">Reference proteome</keyword>